<keyword evidence="3" id="KW-1185">Reference proteome</keyword>
<organism evidence="2 3">
    <name type="scientific">Mycolicibacterium hodleri</name>
    <dbReference type="NCBI Taxonomy" id="49897"/>
    <lineage>
        <taxon>Bacteria</taxon>
        <taxon>Bacillati</taxon>
        <taxon>Actinomycetota</taxon>
        <taxon>Actinomycetes</taxon>
        <taxon>Mycobacteriales</taxon>
        <taxon>Mycobacteriaceae</taxon>
        <taxon>Mycolicibacterium</taxon>
    </lineage>
</organism>
<evidence type="ECO:0000256" key="1">
    <source>
        <dbReference type="SAM" id="SignalP"/>
    </source>
</evidence>
<feature type="signal peptide" evidence="1">
    <location>
        <begin position="1"/>
        <end position="26"/>
    </location>
</feature>
<sequence length="145" mass="14706">MTVVRGLAATLIAVGVSVGLASPSWADDFSGKYALNLIGASAHTSWTARTTCPPSSQCVAHITSSSGWSGDARLAGGRWTMTVDRPDGHSCPDGTRGAELQTWSWDATTLVGQVSGVSAESATCPVGPANDFTLSKAAAGVVTPV</sequence>
<evidence type="ECO:0000313" key="3">
    <source>
        <dbReference type="Proteomes" id="UP000315759"/>
    </source>
</evidence>
<comment type="caution">
    <text evidence="2">The sequence shown here is derived from an EMBL/GenBank/DDBJ whole genome shotgun (WGS) entry which is preliminary data.</text>
</comment>
<gene>
    <name evidence="2" type="ORF">D8S82_13635</name>
</gene>
<accession>A0A544W1F6</accession>
<name>A0A544W1F6_9MYCO</name>
<evidence type="ECO:0008006" key="4">
    <source>
        <dbReference type="Google" id="ProtNLM"/>
    </source>
</evidence>
<dbReference type="Proteomes" id="UP000315759">
    <property type="component" value="Unassembled WGS sequence"/>
</dbReference>
<protein>
    <recommendedName>
        <fullName evidence="4">Secreted protein</fullName>
    </recommendedName>
</protein>
<evidence type="ECO:0000313" key="2">
    <source>
        <dbReference type="EMBL" id="TQR86084.1"/>
    </source>
</evidence>
<dbReference type="AlphaFoldDB" id="A0A544W1F6"/>
<dbReference type="RefSeq" id="WP_142552604.1">
    <property type="nucleotide sequence ID" value="NZ_VIFX01000015.1"/>
</dbReference>
<dbReference type="EMBL" id="VIFX01000015">
    <property type="protein sequence ID" value="TQR86084.1"/>
    <property type="molecule type" value="Genomic_DNA"/>
</dbReference>
<proteinExistence type="predicted"/>
<reference evidence="2 3" key="1">
    <citation type="submission" date="2018-10" db="EMBL/GenBank/DDBJ databases">
        <title>Draft genome of Mycobacterium hodleri strain B.</title>
        <authorList>
            <person name="Amande T.J."/>
            <person name="Mcgenity T.J."/>
        </authorList>
    </citation>
    <scope>NUCLEOTIDE SEQUENCE [LARGE SCALE GENOMIC DNA]</scope>
    <source>
        <strain evidence="2 3">B</strain>
    </source>
</reference>
<keyword evidence="1" id="KW-0732">Signal</keyword>
<feature type="chain" id="PRO_5021807816" description="Secreted protein" evidence="1">
    <location>
        <begin position="27"/>
        <end position="145"/>
    </location>
</feature>